<protein>
    <submittedName>
        <fullName evidence="1">Uncharacterized protein</fullName>
    </submittedName>
</protein>
<gene>
    <name evidence="1" type="ORF">CR513_13248</name>
</gene>
<organism evidence="1 2">
    <name type="scientific">Mucuna pruriens</name>
    <name type="common">Velvet bean</name>
    <name type="synonym">Dolichos pruriens</name>
    <dbReference type="NCBI Taxonomy" id="157652"/>
    <lineage>
        <taxon>Eukaryota</taxon>
        <taxon>Viridiplantae</taxon>
        <taxon>Streptophyta</taxon>
        <taxon>Embryophyta</taxon>
        <taxon>Tracheophyta</taxon>
        <taxon>Spermatophyta</taxon>
        <taxon>Magnoliopsida</taxon>
        <taxon>eudicotyledons</taxon>
        <taxon>Gunneridae</taxon>
        <taxon>Pentapetalae</taxon>
        <taxon>rosids</taxon>
        <taxon>fabids</taxon>
        <taxon>Fabales</taxon>
        <taxon>Fabaceae</taxon>
        <taxon>Papilionoideae</taxon>
        <taxon>50 kb inversion clade</taxon>
        <taxon>NPAAA clade</taxon>
        <taxon>indigoferoid/millettioid clade</taxon>
        <taxon>Phaseoleae</taxon>
        <taxon>Mucuna</taxon>
    </lineage>
</organism>
<keyword evidence="2" id="KW-1185">Reference proteome</keyword>
<feature type="non-terminal residue" evidence="1">
    <location>
        <position position="1"/>
    </location>
</feature>
<dbReference type="EMBL" id="QJKJ01002363">
    <property type="protein sequence ID" value="RDY03198.1"/>
    <property type="molecule type" value="Genomic_DNA"/>
</dbReference>
<sequence length="126" mass="14031">MPLFTCLMLMGKNGQLPKTQRGFFLCCVSPGNTSVSISSLSISASNSQSKELRRLARIRSNEAIAIGIPGQILRPAPNGINSKFCPRKSIIKRRIIELMKITYYGKASRTRWKGWVLEGSTVLEEE</sequence>
<evidence type="ECO:0000313" key="2">
    <source>
        <dbReference type="Proteomes" id="UP000257109"/>
    </source>
</evidence>
<comment type="caution">
    <text evidence="1">The sequence shown here is derived from an EMBL/GenBank/DDBJ whole genome shotgun (WGS) entry which is preliminary data.</text>
</comment>
<dbReference type="AlphaFoldDB" id="A0A371HK76"/>
<reference evidence="1" key="1">
    <citation type="submission" date="2018-05" db="EMBL/GenBank/DDBJ databases">
        <title>Draft genome of Mucuna pruriens seed.</title>
        <authorList>
            <person name="Nnadi N.E."/>
            <person name="Vos R."/>
            <person name="Hasami M.H."/>
            <person name="Devisetty U.K."/>
            <person name="Aguiy J.C."/>
        </authorList>
    </citation>
    <scope>NUCLEOTIDE SEQUENCE [LARGE SCALE GENOMIC DNA]</scope>
    <source>
        <strain evidence="1">JCA_2017</strain>
    </source>
</reference>
<dbReference type="Proteomes" id="UP000257109">
    <property type="component" value="Unassembled WGS sequence"/>
</dbReference>
<accession>A0A371HK76</accession>
<evidence type="ECO:0000313" key="1">
    <source>
        <dbReference type="EMBL" id="RDY03198.1"/>
    </source>
</evidence>
<proteinExistence type="predicted"/>
<dbReference type="OrthoDB" id="1813162at2759"/>
<name>A0A371HK76_MUCPR</name>